<proteinExistence type="predicted"/>
<evidence type="ECO:0000256" key="1">
    <source>
        <dbReference type="SAM" id="MobiDB-lite"/>
    </source>
</evidence>
<dbReference type="PANTHER" id="PTHR10775:SF185">
    <property type="entry name" value="OS08G0208400 PROTEIN"/>
    <property type="match status" value="1"/>
</dbReference>
<feature type="compositionally biased region" description="Acidic residues" evidence="1">
    <location>
        <begin position="187"/>
        <end position="202"/>
    </location>
</feature>
<feature type="region of interest" description="Disordered" evidence="1">
    <location>
        <begin position="180"/>
        <end position="245"/>
    </location>
</feature>
<dbReference type="Pfam" id="PF02992">
    <property type="entry name" value="Transposase_21"/>
    <property type="match status" value="2"/>
</dbReference>
<feature type="compositionally biased region" description="Low complexity" evidence="1">
    <location>
        <begin position="226"/>
        <end position="239"/>
    </location>
</feature>
<feature type="region of interest" description="Disordered" evidence="1">
    <location>
        <begin position="448"/>
        <end position="484"/>
    </location>
</feature>
<gene>
    <name evidence="2" type="ORF">Scaly_2561700</name>
</gene>
<evidence type="ECO:0000313" key="2">
    <source>
        <dbReference type="EMBL" id="KAL0304849.1"/>
    </source>
</evidence>
<dbReference type="EMBL" id="JACGWM010000445">
    <property type="protein sequence ID" value="KAL0304849.1"/>
    <property type="molecule type" value="Genomic_DNA"/>
</dbReference>
<reference evidence="2" key="1">
    <citation type="submission" date="2020-06" db="EMBL/GenBank/DDBJ databases">
        <authorList>
            <person name="Li T."/>
            <person name="Hu X."/>
            <person name="Zhang T."/>
            <person name="Song X."/>
            <person name="Zhang H."/>
            <person name="Dai N."/>
            <person name="Sheng W."/>
            <person name="Hou X."/>
            <person name="Wei L."/>
        </authorList>
    </citation>
    <scope>NUCLEOTIDE SEQUENCE</scope>
    <source>
        <strain evidence="2">KEN8</strain>
        <tissue evidence="2">Leaf</tissue>
    </source>
</reference>
<protein>
    <submittedName>
        <fullName evidence="2">Uncharacterized protein</fullName>
    </submittedName>
</protein>
<feature type="compositionally biased region" description="Acidic residues" evidence="1">
    <location>
        <begin position="465"/>
        <end position="475"/>
    </location>
</feature>
<dbReference type="PANTHER" id="PTHR10775">
    <property type="entry name" value="OS08G0208400 PROTEIN"/>
    <property type="match status" value="1"/>
</dbReference>
<accession>A0AAW2KDE7</accession>
<organism evidence="2">
    <name type="scientific">Sesamum calycinum</name>
    <dbReference type="NCBI Taxonomy" id="2727403"/>
    <lineage>
        <taxon>Eukaryota</taxon>
        <taxon>Viridiplantae</taxon>
        <taxon>Streptophyta</taxon>
        <taxon>Embryophyta</taxon>
        <taxon>Tracheophyta</taxon>
        <taxon>Spermatophyta</taxon>
        <taxon>Magnoliopsida</taxon>
        <taxon>eudicotyledons</taxon>
        <taxon>Gunneridae</taxon>
        <taxon>Pentapetalae</taxon>
        <taxon>asterids</taxon>
        <taxon>lamiids</taxon>
        <taxon>Lamiales</taxon>
        <taxon>Pedaliaceae</taxon>
        <taxon>Sesamum</taxon>
    </lineage>
</organism>
<dbReference type="AlphaFoldDB" id="A0AAW2KDE7"/>
<name>A0AAW2KDE7_9LAMI</name>
<dbReference type="InterPro" id="IPR004242">
    <property type="entry name" value="Transposase_21"/>
</dbReference>
<comment type="caution">
    <text evidence="2">The sequence shown here is derived from an EMBL/GenBank/DDBJ whole genome shotgun (WGS) entry which is preliminary data.</text>
</comment>
<feature type="non-terminal residue" evidence="2">
    <location>
        <position position="1"/>
    </location>
</feature>
<reference evidence="2" key="2">
    <citation type="journal article" date="2024" name="Plant">
        <title>Genomic evolution and insights into agronomic trait innovations of Sesamum species.</title>
        <authorList>
            <person name="Miao H."/>
            <person name="Wang L."/>
            <person name="Qu L."/>
            <person name="Liu H."/>
            <person name="Sun Y."/>
            <person name="Le M."/>
            <person name="Wang Q."/>
            <person name="Wei S."/>
            <person name="Zheng Y."/>
            <person name="Lin W."/>
            <person name="Duan Y."/>
            <person name="Cao H."/>
            <person name="Xiong S."/>
            <person name="Wang X."/>
            <person name="Wei L."/>
            <person name="Li C."/>
            <person name="Ma Q."/>
            <person name="Ju M."/>
            <person name="Zhao R."/>
            <person name="Li G."/>
            <person name="Mu C."/>
            <person name="Tian Q."/>
            <person name="Mei H."/>
            <person name="Zhang T."/>
            <person name="Gao T."/>
            <person name="Zhang H."/>
        </authorList>
    </citation>
    <scope>NUCLEOTIDE SEQUENCE</scope>
    <source>
        <strain evidence="2">KEN8</strain>
    </source>
</reference>
<sequence>DSSRATAEHMTWHATLQIEEGSMCHPSDAEPWKYFDRIYPEFAEDPRNVRLHLCTDGFSPHVQYGRTYSCWPIIINRTIFLPNVRPTTDHAFMMRAALMWTVNDLPIYGMAFGWSTTGIMGCPVCMDNIGHSIYSTRYQCNRWMYPFERFLRELEKKVKNKTHVEAFIVEAYIVEEIGTSRRQLHENDDENEDEDQDGGGDDETGRRGQGYGRGRGHFLPSPPPAESADPAPATPSSEAVSQAPPIPADSSIVVSAAAEATSSQVSIRLWDAPPPPAPLLPHRPRGITSARRMRGPIMIFTLPSIMRSKGIIRILGPTYRKSHKSTAILVSYLWDCDDESMFKLIKSRAGKVLRKRWPTRKHQRPSTAVGRHLLGCTSASWRHNSEAHSIRCRCSKKCTRRRTTDGRAEAFLRLLRECQEEENISKKIDTLVSSLCDPKRATAVENLRSGLARSRSAQPPTDVPAPDDDDDDENAPADGHDLDYNFIF</sequence>